<dbReference type="Pfam" id="PF10145">
    <property type="entry name" value="PhageMin_Tail"/>
    <property type="match status" value="1"/>
</dbReference>
<protein>
    <submittedName>
        <fullName evidence="4">Phage tail tape measure protein</fullName>
    </submittedName>
</protein>
<dbReference type="PANTHER" id="PTHR37813">
    <property type="entry name" value="FELS-2 PROPHAGE PROTEIN"/>
    <property type="match status" value="1"/>
</dbReference>
<accession>A0ABW1WA53</accession>
<sequence>MADQEIGALKISLSLQEADFSKSMGEITRKIRGVNSEFKVAAAGVDGFDKTLAGMQANSRRLTSILELQRSRVASLKSEYDRASNSAEINQKEVDNLSKRYNNSVAAMKNTEAQLGRVNKQIAEQSTFWGRAAANADRFRDVGDRVSATGSTMMRTFGVATTAIGGGLGLAAKSAMDFESQMSGVKSVMAPDEVRRYSKELENLAIVQGSKTAYSATQAAQAEEELVKAGVSVKDIIHGGLSGALNLATAGSLNLKDAAEIASTALNAFKNDNLSVSQAADILAGAANASATDVGELKFGLSAVSTVAAGVGWSFKDTSTALAEFAQNGLKGQDAGTSLKTMLLNLQPQTTKAAGAMKDLGLITKDGNNLFIDAHGRFKNLADISEILRTHMDNLTEAQQQQALKTMFGTDAVRASNILMREGAKGATDMATAISKISAADVAKQKLDNMKGTLEQLRGSLETAGITVGNALLPSLRSLTKDVQGVVDWFNKLDPATQQWIAKAALGTTATLGVGTAMGAMTMAIGGGIKQFGSLAIGINAVNTAFREVKAARAAESVADIGAGASGAAGKVGTLTKGAGLLTGAIGALTSPVGLVTLGIGAAGLAAYGLYHHFTKIQDTSTAAADAIGKQRAELTPLINRYDELTGKSKLTSNEFGRFVDIQSQLKKTSSANEIKKLKDEADQLQNKSGLSNKQLSEMVDLNGKLVKSVPGATDKITDQGNRIAENTKKAKAYNSQLLEQQLRELEIKKNAAEGNEAKYKKEIANLQSNLNVGLAHENDLSKIANYLNEHGVEATKEHFRYRRDINQLLSNNGASLKSQLSTMMSQNDEAKKKIGYDKEQLDRSNQLKANIANVYLKSVGITEQGHAGISALAQQVEKLKQQGDQLAKNHASGKLSTAQYNQGREAIQGQIDKLTGVGHKISNATDGAYSLNKELRKDINKDVNSHTHTDGTYKSLDNAVSKSVNVKVNKPKDYYNLTDDITKNLYVKVHASKLQEYVNSHATGARNIPHDEVALVGEAGREFVHDKKFGTYLVNEPTIVPLSAGSSVLKNADTERLGKALGLRGFAVGVGDAFDSLMNRYVPDVSQTAAAPQVTVNNDNSALLMAMKQQLAMAQQTVDLLAKILMKDPNINLNPNDFDTFMSKRFGKMYSNAIYMSR</sequence>
<dbReference type="PANTHER" id="PTHR37813:SF1">
    <property type="entry name" value="FELS-2 PROPHAGE PROTEIN"/>
    <property type="match status" value="1"/>
</dbReference>
<keyword evidence="2" id="KW-0175">Coiled coil</keyword>
<evidence type="ECO:0000256" key="1">
    <source>
        <dbReference type="ARBA" id="ARBA00022612"/>
    </source>
</evidence>
<evidence type="ECO:0000259" key="3">
    <source>
        <dbReference type="Pfam" id="PF10145"/>
    </source>
</evidence>
<gene>
    <name evidence="4" type="ORF">ACFP7A_00790</name>
</gene>
<keyword evidence="5" id="KW-1185">Reference proteome</keyword>
<evidence type="ECO:0000313" key="4">
    <source>
        <dbReference type="EMBL" id="MFC6385123.1"/>
    </source>
</evidence>
<dbReference type="Proteomes" id="UP001596267">
    <property type="component" value="Unassembled WGS sequence"/>
</dbReference>
<proteinExistence type="predicted"/>
<keyword evidence="1" id="KW-1188">Viral release from host cell</keyword>
<organism evidence="4 5">
    <name type="scientific">Sporolactobacillus kofuensis</name>
    <dbReference type="NCBI Taxonomy" id="269672"/>
    <lineage>
        <taxon>Bacteria</taxon>
        <taxon>Bacillati</taxon>
        <taxon>Bacillota</taxon>
        <taxon>Bacilli</taxon>
        <taxon>Bacillales</taxon>
        <taxon>Sporolactobacillaceae</taxon>
        <taxon>Sporolactobacillus</taxon>
    </lineage>
</organism>
<dbReference type="NCBIfam" id="TIGR01760">
    <property type="entry name" value="tape_meas_TP901"/>
    <property type="match status" value="1"/>
</dbReference>
<name>A0ABW1WA53_9BACL</name>
<dbReference type="InterPro" id="IPR010090">
    <property type="entry name" value="Phage_tape_meas"/>
</dbReference>
<comment type="caution">
    <text evidence="4">The sequence shown here is derived from an EMBL/GenBank/DDBJ whole genome shotgun (WGS) entry which is preliminary data.</text>
</comment>
<dbReference type="RefSeq" id="WP_253053731.1">
    <property type="nucleotide sequence ID" value="NZ_JAMXWN010000005.1"/>
</dbReference>
<feature type="domain" description="Phage tail tape measure protein" evidence="3">
    <location>
        <begin position="208"/>
        <end position="409"/>
    </location>
</feature>
<evidence type="ECO:0000313" key="5">
    <source>
        <dbReference type="Proteomes" id="UP001596267"/>
    </source>
</evidence>
<dbReference type="EMBL" id="JBHSTQ010000001">
    <property type="protein sequence ID" value="MFC6385123.1"/>
    <property type="molecule type" value="Genomic_DNA"/>
</dbReference>
<evidence type="ECO:0000256" key="2">
    <source>
        <dbReference type="SAM" id="Coils"/>
    </source>
</evidence>
<reference evidence="5" key="1">
    <citation type="journal article" date="2019" name="Int. J. Syst. Evol. Microbiol.">
        <title>The Global Catalogue of Microorganisms (GCM) 10K type strain sequencing project: providing services to taxonomists for standard genome sequencing and annotation.</title>
        <authorList>
            <consortium name="The Broad Institute Genomics Platform"/>
            <consortium name="The Broad Institute Genome Sequencing Center for Infectious Disease"/>
            <person name="Wu L."/>
            <person name="Ma J."/>
        </authorList>
    </citation>
    <scope>NUCLEOTIDE SEQUENCE [LARGE SCALE GENOMIC DNA]</scope>
    <source>
        <strain evidence="5">CCUG 42001</strain>
    </source>
</reference>
<feature type="coiled-coil region" evidence="2">
    <location>
        <begin position="668"/>
        <end position="695"/>
    </location>
</feature>
<feature type="coiled-coil region" evidence="2">
    <location>
        <begin position="66"/>
        <end position="114"/>
    </location>
</feature>
<feature type="coiled-coil region" evidence="2">
    <location>
        <begin position="736"/>
        <end position="770"/>
    </location>
</feature>